<dbReference type="InParanoid" id="W4JZY4"/>
<dbReference type="EMBL" id="KI925461">
    <property type="protein sequence ID" value="ETW79107.1"/>
    <property type="molecule type" value="Genomic_DNA"/>
</dbReference>
<dbReference type="GO" id="GO:0006368">
    <property type="term" value="P:transcription elongation by RNA polymerase II"/>
    <property type="evidence" value="ECO:0007669"/>
    <property type="project" value="InterPro"/>
</dbReference>
<dbReference type="GO" id="GO:1990269">
    <property type="term" value="F:RNA polymerase II C-terminal domain phosphoserine binding"/>
    <property type="evidence" value="ECO:0007669"/>
    <property type="project" value="TreeGrafter"/>
</dbReference>
<proteinExistence type="predicted"/>
<name>W4JZY4_HETIT</name>
<feature type="region of interest" description="Disordered" evidence="1">
    <location>
        <begin position="208"/>
        <end position="232"/>
    </location>
</feature>
<dbReference type="eggNOG" id="KOG2428">
    <property type="taxonomic scope" value="Eukaryota"/>
</dbReference>
<organism evidence="2 3">
    <name type="scientific">Heterobasidion irregulare (strain TC 32-1)</name>
    <dbReference type="NCBI Taxonomy" id="747525"/>
    <lineage>
        <taxon>Eukaryota</taxon>
        <taxon>Fungi</taxon>
        <taxon>Dikarya</taxon>
        <taxon>Basidiomycota</taxon>
        <taxon>Agaricomycotina</taxon>
        <taxon>Agaricomycetes</taxon>
        <taxon>Russulales</taxon>
        <taxon>Bondarzewiaceae</taxon>
        <taxon>Heterobasidion</taxon>
        <taxon>Heterobasidion annosum species complex</taxon>
    </lineage>
</organism>
<feature type="compositionally biased region" description="Basic and acidic residues" evidence="1">
    <location>
        <begin position="289"/>
        <end position="304"/>
    </location>
</feature>
<dbReference type="GeneID" id="20672311"/>
<dbReference type="OrthoDB" id="20844at2759"/>
<feature type="compositionally biased region" description="Low complexity" evidence="1">
    <location>
        <begin position="208"/>
        <end position="219"/>
    </location>
</feature>
<feature type="compositionally biased region" description="Acidic residues" evidence="1">
    <location>
        <begin position="1"/>
        <end position="10"/>
    </location>
</feature>
<dbReference type="GO" id="GO:0032968">
    <property type="term" value="P:positive regulation of transcription elongation by RNA polymerase II"/>
    <property type="evidence" value="ECO:0007669"/>
    <property type="project" value="TreeGrafter"/>
</dbReference>
<dbReference type="STRING" id="747525.W4JZY4"/>
<keyword evidence="3" id="KW-1185">Reference proteome</keyword>
<dbReference type="KEGG" id="hir:HETIRDRAFT_387389"/>
<feature type="region of interest" description="Disordered" evidence="1">
    <location>
        <begin position="1"/>
        <end position="75"/>
    </location>
</feature>
<evidence type="ECO:0000313" key="3">
    <source>
        <dbReference type="Proteomes" id="UP000030671"/>
    </source>
</evidence>
<protein>
    <recommendedName>
        <fullName evidence="4">Leo1-like protein</fullName>
    </recommendedName>
</protein>
<dbReference type="Pfam" id="PF04004">
    <property type="entry name" value="Leo1"/>
    <property type="match status" value="1"/>
</dbReference>
<accession>W4JZY4</accession>
<feature type="compositionally biased region" description="Basic and acidic residues" evidence="1">
    <location>
        <begin position="402"/>
        <end position="411"/>
    </location>
</feature>
<dbReference type="Proteomes" id="UP000030671">
    <property type="component" value="Unassembled WGS sequence"/>
</dbReference>
<dbReference type="PANTHER" id="PTHR23146">
    <property type="entry name" value="LEO1 PROTEIN"/>
    <property type="match status" value="1"/>
</dbReference>
<dbReference type="PANTHER" id="PTHR23146:SF0">
    <property type="entry name" value="RNA POLYMERASE-ASSOCIATED PROTEIN LEO1"/>
    <property type="match status" value="1"/>
</dbReference>
<dbReference type="InterPro" id="IPR007149">
    <property type="entry name" value="Leo1"/>
</dbReference>
<dbReference type="GO" id="GO:0016593">
    <property type="term" value="C:Cdc73/Paf1 complex"/>
    <property type="evidence" value="ECO:0007669"/>
    <property type="project" value="InterPro"/>
</dbReference>
<reference evidence="2 3" key="1">
    <citation type="journal article" date="2012" name="New Phytol.">
        <title>Insight into trade-off between wood decay and parasitism from the genome of a fungal forest pathogen.</title>
        <authorList>
            <person name="Olson A."/>
            <person name="Aerts A."/>
            <person name="Asiegbu F."/>
            <person name="Belbahri L."/>
            <person name="Bouzid O."/>
            <person name="Broberg A."/>
            <person name="Canback B."/>
            <person name="Coutinho P.M."/>
            <person name="Cullen D."/>
            <person name="Dalman K."/>
            <person name="Deflorio G."/>
            <person name="van Diepen L.T."/>
            <person name="Dunand C."/>
            <person name="Duplessis S."/>
            <person name="Durling M."/>
            <person name="Gonthier P."/>
            <person name="Grimwood J."/>
            <person name="Fossdal C.G."/>
            <person name="Hansson D."/>
            <person name="Henrissat B."/>
            <person name="Hietala A."/>
            <person name="Himmelstrand K."/>
            <person name="Hoffmeister D."/>
            <person name="Hogberg N."/>
            <person name="James T.Y."/>
            <person name="Karlsson M."/>
            <person name="Kohler A."/>
            <person name="Kues U."/>
            <person name="Lee Y.H."/>
            <person name="Lin Y.C."/>
            <person name="Lind M."/>
            <person name="Lindquist E."/>
            <person name="Lombard V."/>
            <person name="Lucas S."/>
            <person name="Lunden K."/>
            <person name="Morin E."/>
            <person name="Murat C."/>
            <person name="Park J."/>
            <person name="Raffaello T."/>
            <person name="Rouze P."/>
            <person name="Salamov A."/>
            <person name="Schmutz J."/>
            <person name="Solheim H."/>
            <person name="Stahlberg J."/>
            <person name="Velez H."/>
            <person name="de Vries R.P."/>
            <person name="Wiebenga A."/>
            <person name="Woodward S."/>
            <person name="Yakovlev I."/>
            <person name="Garbelotto M."/>
            <person name="Martin F."/>
            <person name="Grigoriev I.V."/>
            <person name="Stenlid J."/>
        </authorList>
    </citation>
    <scope>NUCLEOTIDE SEQUENCE [LARGE SCALE GENOMIC DNA]</scope>
    <source>
        <strain evidence="2 3">TC 32-1</strain>
    </source>
</reference>
<evidence type="ECO:0000256" key="1">
    <source>
        <dbReference type="SAM" id="MobiDB-lite"/>
    </source>
</evidence>
<dbReference type="RefSeq" id="XP_009549373.1">
    <property type="nucleotide sequence ID" value="XM_009551078.1"/>
</dbReference>
<feature type="compositionally biased region" description="Acidic residues" evidence="1">
    <location>
        <begin position="463"/>
        <end position="483"/>
    </location>
</feature>
<dbReference type="HOGENOM" id="CLU_031059_0_0_1"/>
<gene>
    <name evidence="2" type="ORF">HETIRDRAFT_387389</name>
</gene>
<evidence type="ECO:0008006" key="4">
    <source>
        <dbReference type="Google" id="ProtNLM"/>
    </source>
</evidence>
<feature type="region of interest" description="Disordered" evidence="1">
    <location>
        <begin position="280"/>
        <end position="505"/>
    </location>
</feature>
<evidence type="ECO:0000313" key="2">
    <source>
        <dbReference type="EMBL" id="ETW79107.1"/>
    </source>
</evidence>
<feature type="compositionally biased region" description="Basic and acidic residues" evidence="1">
    <location>
        <begin position="378"/>
        <end position="387"/>
    </location>
</feature>
<feature type="compositionally biased region" description="Acidic residues" evidence="1">
    <location>
        <begin position="345"/>
        <end position="365"/>
    </location>
</feature>
<feature type="compositionally biased region" description="Basic and acidic residues" evidence="1">
    <location>
        <begin position="24"/>
        <end position="39"/>
    </location>
</feature>
<sequence>MKPAEPEDETADAHEDEGMGDLFGEERDIDFVKHEHALDTKSPTPISPPPPDGLSALDRKQRQALEYEEEEEPNPVVHLEASVTIPNIPVPQSSDSQHWVIRTPNFVKVDSKPFHPDTYIGPEQEDEDLRYGTAAHDRDMGIKLRVENTVRWRWVKDERGQDRRQSNARIVRWSDGSLSLRLGKEYFDMSQVIDTSGSAPRHALGIAPSSSQTLSTPTPTLIPTPPSQPTKSQGLTYLVAQHKRAEILQAEALITGYMTLRPTDMQSETHRLLVRAVGQKHNKVARLRMAPDPHTDPEREKQELMRQAAKKPRRVRGEDELFGGSAGRRRRGASMGTRRRSGDDMWSDDEDEAEFDGSEEGDEDGAAGGSRPGKRRRPQETEGRRGGEYQTDDFLVADSDEEGHGSDEGAHGRRRRRHKNGEEEDPLDKLENKISQQAAAERRRRRDEGPADDGAVEGGKDAVEDDEGGRDEEMDVESEEDEEFRVRRAGGGTRKRRIDLDEEDE</sequence>
<dbReference type="AlphaFoldDB" id="W4JZY4"/>